<dbReference type="Pfam" id="PF01420">
    <property type="entry name" value="Methylase_S"/>
    <property type="match status" value="2"/>
</dbReference>
<proteinExistence type="inferred from homology"/>
<evidence type="ECO:0000259" key="4">
    <source>
        <dbReference type="Pfam" id="PF01420"/>
    </source>
</evidence>
<dbReference type="PANTHER" id="PTHR30408:SF12">
    <property type="entry name" value="TYPE I RESTRICTION ENZYME MJAVIII SPECIFICITY SUBUNIT"/>
    <property type="match status" value="1"/>
</dbReference>
<protein>
    <submittedName>
        <fullName evidence="5">Restriction modification system DNA specificity domain</fullName>
    </submittedName>
</protein>
<dbReference type="CDD" id="cd17246">
    <property type="entry name" value="RMtype1_S_SonII-TRD2-CR2_like"/>
    <property type="match status" value="1"/>
</dbReference>
<dbReference type="CDD" id="cd17253">
    <property type="entry name" value="RMtype1_S_Eco933I-TRD2-CR2_like"/>
    <property type="match status" value="1"/>
</dbReference>
<feature type="domain" description="Type I restriction modification DNA specificity" evidence="4">
    <location>
        <begin position="2"/>
        <end position="173"/>
    </location>
</feature>
<gene>
    <name evidence="5" type="primary">N66_1564</name>
</gene>
<sequence length="394" mass="44637">MEWKVVKCQDVIDIRDGTHDTPKYVNVGYPLITSKNLKNGSIDFSEVSYISAEDYIEINKRSKVDKGDILLAMIGTIGNPVIVDVDQEFSIKNVALFKLQNSPVDPRFFKYLLESSIVKKQLERETKGGTQKFVSLKVLRNLEIPLPPIASQRRIANILDKADEIIRKRKEAIALTEQLQKSIFLDMFGDPVINPKGWEKVKLAKISNIQGGLQVTKKRESNPIEVPYLRVANAYRDSLNLNQIKTIFVTQQELNKTSLKKGDILIVEGHGNKTEIGRSCVWDDSISNCVHQNHLIRVRVDDNIAESIYVSNFLNSIGGRSQLIKLGKTTSGLNTINTSNVKGIEILLPPIKIQKKYITIQETIFQYIQKLNQQQKESENLFNSLLQKAFKGEL</sequence>
<dbReference type="InterPro" id="IPR052021">
    <property type="entry name" value="Type-I_RS_S_subunit"/>
</dbReference>
<dbReference type="GO" id="GO:0003677">
    <property type="term" value="F:DNA binding"/>
    <property type="evidence" value="ECO:0007669"/>
    <property type="project" value="UniProtKB-KW"/>
</dbReference>
<dbReference type="GO" id="GO:0009307">
    <property type="term" value="P:DNA restriction-modification system"/>
    <property type="evidence" value="ECO:0007669"/>
    <property type="project" value="UniProtKB-KW"/>
</dbReference>
<name>A0A1U9WWF1_PLAAG</name>
<dbReference type="PANTHER" id="PTHR30408">
    <property type="entry name" value="TYPE-1 RESTRICTION ENZYME ECOKI SPECIFICITY PROTEIN"/>
    <property type="match status" value="1"/>
</dbReference>
<evidence type="ECO:0000256" key="1">
    <source>
        <dbReference type="ARBA" id="ARBA00010923"/>
    </source>
</evidence>
<keyword evidence="2" id="KW-0680">Restriction system</keyword>
<organism evidence="5">
    <name type="scientific">Planktothrix agardhii No66</name>
    <dbReference type="NCBI Taxonomy" id="498565"/>
    <lineage>
        <taxon>Bacteria</taxon>
        <taxon>Bacillati</taxon>
        <taxon>Cyanobacteriota</taxon>
        <taxon>Cyanophyceae</taxon>
        <taxon>Oscillatoriophycideae</taxon>
        <taxon>Oscillatoriales</taxon>
        <taxon>Microcoleaceae</taxon>
        <taxon>Planktothrix</taxon>
    </lineage>
</organism>
<comment type="similarity">
    <text evidence="1">Belongs to the type-I restriction system S methylase family.</text>
</comment>
<keyword evidence="3" id="KW-0238">DNA-binding</keyword>
<accession>A0A1U9WWF1</accession>
<dbReference type="AlphaFoldDB" id="A0A1U9WWF1"/>
<evidence type="ECO:0000256" key="3">
    <source>
        <dbReference type="ARBA" id="ARBA00023125"/>
    </source>
</evidence>
<dbReference type="InterPro" id="IPR044946">
    <property type="entry name" value="Restrct_endonuc_typeI_TRD_sf"/>
</dbReference>
<dbReference type="InterPro" id="IPR000055">
    <property type="entry name" value="Restrct_endonuc_typeI_TRD"/>
</dbReference>
<dbReference type="Gene3D" id="3.90.220.20">
    <property type="entry name" value="DNA methylase specificity domains"/>
    <property type="match status" value="2"/>
</dbReference>
<reference evidence="5" key="1">
    <citation type="journal article" date="2017" name="Front. Microbiol.">
        <title>Evolution of Anabaenopeptin Peptide Structural Variability in the Cyanobacterium Planktothrix.</title>
        <authorList>
            <person name="Entfellner E."/>
            <person name="Frei M."/>
            <person name="Christiansen G."/>
            <person name="Deng L."/>
            <person name="Blom J."/>
            <person name="Kurmayer R."/>
        </authorList>
    </citation>
    <scope>NUCLEOTIDE SEQUENCE</scope>
    <source>
        <strain evidence="5">No66</strain>
    </source>
</reference>
<evidence type="ECO:0000256" key="2">
    <source>
        <dbReference type="ARBA" id="ARBA00022747"/>
    </source>
</evidence>
<evidence type="ECO:0000313" key="5">
    <source>
        <dbReference type="EMBL" id="AQY60602.1"/>
    </source>
</evidence>
<dbReference type="SUPFAM" id="SSF116734">
    <property type="entry name" value="DNA methylase specificity domain"/>
    <property type="match status" value="2"/>
</dbReference>
<dbReference type="EMBL" id="KU665238">
    <property type="protein sequence ID" value="AQY60602.1"/>
    <property type="molecule type" value="Genomic_DNA"/>
</dbReference>
<feature type="domain" description="Type I restriction modification DNA specificity" evidence="4">
    <location>
        <begin position="195"/>
        <end position="377"/>
    </location>
</feature>